<sequence>MKIFKTIVFVIFALMFINAGLDKFLHYMPVPPLPPELQKVNESIMSLKWLLPLVGFVELFGGLLTLLPKTRILGGLMIFPVMIGILCHNITFMPEGLAIAGVFFLVNIWILVDNRHKISLLFQ</sequence>
<feature type="transmembrane region" description="Helical" evidence="1">
    <location>
        <begin position="7"/>
        <end position="29"/>
    </location>
</feature>
<comment type="caution">
    <text evidence="2">The sequence shown here is derived from an EMBL/GenBank/DDBJ whole genome shotgun (WGS) entry which is preliminary data.</text>
</comment>
<name>A0ABT3HPI2_9FLAO</name>
<keyword evidence="3" id="KW-1185">Reference proteome</keyword>
<evidence type="ECO:0000313" key="2">
    <source>
        <dbReference type="EMBL" id="MCW3161690.1"/>
    </source>
</evidence>
<feature type="transmembrane region" description="Helical" evidence="1">
    <location>
        <begin position="49"/>
        <end position="67"/>
    </location>
</feature>
<dbReference type="Proteomes" id="UP001163719">
    <property type="component" value="Unassembled WGS sequence"/>
</dbReference>
<keyword evidence="1" id="KW-0472">Membrane</keyword>
<evidence type="ECO:0000313" key="3">
    <source>
        <dbReference type="Proteomes" id="UP001163719"/>
    </source>
</evidence>
<keyword evidence="1" id="KW-1133">Transmembrane helix</keyword>
<gene>
    <name evidence="2" type="ORF">OH806_10490</name>
</gene>
<reference evidence="2" key="1">
    <citation type="submission" date="2022-10" db="EMBL/GenBank/DDBJ databases">
        <title>Chryseobacterium babae sp. nov. isolated from the gut of the beetle Oryctes rhinoceros, and Chryseobacterium kimseyorum sp. nov., isolated from a stick insect rearing cage.</title>
        <authorList>
            <person name="Shelomi M."/>
            <person name="Han C.-J."/>
            <person name="Chen W.-M."/>
            <person name="Chen H.-K."/>
            <person name="Liaw S.-J."/>
            <person name="Muhle E."/>
            <person name="Clermont D."/>
        </authorList>
    </citation>
    <scope>NUCLEOTIDE SEQUENCE</scope>
    <source>
        <strain evidence="2">WLa1L2M3</strain>
    </source>
</reference>
<feature type="transmembrane region" description="Helical" evidence="1">
    <location>
        <begin position="72"/>
        <end position="91"/>
    </location>
</feature>
<organism evidence="2 3">
    <name type="scientific">Chryseobacterium oryctis</name>
    <dbReference type="NCBI Taxonomy" id="2952618"/>
    <lineage>
        <taxon>Bacteria</taxon>
        <taxon>Pseudomonadati</taxon>
        <taxon>Bacteroidota</taxon>
        <taxon>Flavobacteriia</taxon>
        <taxon>Flavobacteriales</taxon>
        <taxon>Weeksellaceae</taxon>
        <taxon>Chryseobacterium group</taxon>
        <taxon>Chryseobacterium</taxon>
    </lineage>
</organism>
<protein>
    <submittedName>
        <fullName evidence="2">DoxX family protein</fullName>
    </submittedName>
</protein>
<dbReference type="RefSeq" id="WP_264743633.1">
    <property type="nucleotide sequence ID" value="NZ_JAPDHV010000004.1"/>
</dbReference>
<keyword evidence="1" id="KW-0812">Transmembrane</keyword>
<dbReference type="EMBL" id="JAPDHV010000004">
    <property type="protein sequence ID" value="MCW3161690.1"/>
    <property type="molecule type" value="Genomic_DNA"/>
</dbReference>
<evidence type="ECO:0000256" key="1">
    <source>
        <dbReference type="SAM" id="Phobius"/>
    </source>
</evidence>
<feature type="transmembrane region" description="Helical" evidence="1">
    <location>
        <begin position="97"/>
        <end position="112"/>
    </location>
</feature>
<proteinExistence type="predicted"/>
<accession>A0ABT3HPI2</accession>